<feature type="transmembrane region" description="Helical" evidence="2">
    <location>
        <begin position="13"/>
        <end position="32"/>
    </location>
</feature>
<dbReference type="Proteomes" id="UP000035037">
    <property type="component" value="Unassembled WGS sequence"/>
</dbReference>
<dbReference type="PATRIC" id="fig|1608419.3.peg.38"/>
<evidence type="ECO:0000256" key="1">
    <source>
        <dbReference type="SAM" id="Coils"/>
    </source>
</evidence>
<evidence type="ECO:0000313" key="4">
    <source>
        <dbReference type="Proteomes" id="UP000035037"/>
    </source>
</evidence>
<keyword evidence="2" id="KW-0472">Membrane</keyword>
<feature type="coiled-coil region" evidence="1">
    <location>
        <begin position="42"/>
        <end position="69"/>
    </location>
</feature>
<evidence type="ECO:0000256" key="2">
    <source>
        <dbReference type="SAM" id="Phobius"/>
    </source>
</evidence>
<organism evidence="3 4">
    <name type="scientific">Candidatus Synechococcus spongiarum 15L</name>
    <dbReference type="NCBI Taxonomy" id="1608419"/>
    <lineage>
        <taxon>Bacteria</taxon>
        <taxon>Bacillati</taxon>
        <taxon>Cyanobacteriota</taxon>
        <taxon>Cyanophyceae</taxon>
        <taxon>Synechococcales</taxon>
        <taxon>Synechococcaceae</taxon>
        <taxon>Synechococcus</taxon>
    </lineage>
</organism>
<reference evidence="3 4" key="2">
    <citation type="submission" date="2015-05" db="EMBL/GenBank/DDBJ databases">
        <title>Lifestyle Evolution in Cyanobacterial Symbionts of Sponges.</title>
        <authorList>
            <person name="Burgsdorf I."/>
            <person name="Slaby B.M."/>
            <person name="Handley K.M."/>
            <person name="Haber M."/>
            <person name="Blom J."/>
            <person name="Marshall C.W."/>
            <person name="Gilbert J.A."/>
            <person name="Hentschel U."/>
            <person name="Steindler L."/>
        </authorList>
    </citation>
    <scope>NUCLEOTIDE SEQUENCE [LARGE SCALE GENOMIC DNA]</scope>
    <source>
        <strain evidence="3">15L</strain>
    </source>
</reference>
<evidence type="ECO:0000313" key="3">
    <source>
        <dbReference type="EMBL" id="KKZ12669.1"/>
    </source>
</evidence>
<dbReference type="EMBL" id="JYFQ01000103">
    <property type="protein sequence ID" value="KKZ12669.1"/>
    <property type="molecule type" value="Genomic_DNA"/>
</dbReference>
<keyword evidence="2" id="KW-1133">Transmembrane helix</keyword>
<reference evidence="3 4" key="1">
    <citation type="submission" date="2015-02" db="EMBL/GenBank/DDBJ databases">
        <authorList>
            <person name="Slaby B."/>
            <person name="Hentschel U."/>
        </authorList>
    </citation>
    <scope>NUCLEOTIDE SEQUENCE [LARGE SCALE GENOMIC DNA]</scope>
    <source>
        <strain evidence="3">15L</strain>
    </source>
</reference>
<proteinExistence type="predicted"/>
<gene>
    <name evidence="3" type="ORF">TQ37_05235</name>
</gene>
<sequence length="79" mass="8610">MPMAVPPSVLADWIQPGAALTAVFGLAGFLWAEMRGMRAEFKAEIQASEARQNKRIDELKDDLKDIKADIKSLLPAQGA</sequence>
<comment type="caution">
    <text evidence="3">The sequence shown here is derived from an EMBL/GenBank/DDBJ whole genome shotgun (WGS) entry which is preliminary data.</text>
</comment>
<keyword evidence="2" id="KW-0812">Transmembrane</keyword>
<keyword evidence="1" id="KW-0175">Coiled coil</keyword>
<name>A0A0G8AV55_9SYNE</name>
<dbReference type="AlphaFoldDB" id="A0A0G8AV55"/>
<protein>
    <submittedName>
        <fullName evidence="3">Uncharacterized protein</fullName>
    </submittedName>
</protein>
<accession>A0A0G8AV55</accession>